<reference evidence="1" key="1">
    <citation type="submission" date="2014-09" db="EMBL/GenBank/DDBJ databases">
        <authorList>
            <person name="GOMEZ-VALERO Laura"/>
        </authorList>
    </citation>
    <scope>NUCLEOTIDE SEQUENCE</scope>
    <source>
        <strain evidence="1">ATCC33218</strain>
    </source>
</reference>
<proteinExistence type="predicted"/>
<dbReference type="PATRIC" id="fig|451.8.peg.2711"/>
<evidence type="ECO:0000313" key="3">
    <source>
        <dbReference type="Proteomes" id="UP000032414"/>
    </source>
</evidence>
<gene>
    <name evidence="1" type="ORF">LMI_2547</name>
    <name evidence="2" type="ORF">SAMN02982997_01184</name>
</gene>
<dbReference type="Proteomes" id="UP000032414">
    <property type="component" value="Chromosome I"/>
</dbReference>
<evidence type="ECO:0000313" key="4">
    <source>
        <dbReference type="Proteomes" id="UP000182998"/>
    </source>
</evidence>
<dbReference type="STRING" id="451.B6N58_03480"/>
<evidence type="ECO:0000313" key="1">
    <source>
        <dbReference type="EMBL" id="CEG61808.1"/>
    </source>
</evidence>
<evidence type="ECO:0000313" key="2">
    <source>
        <dbReference type="EMBL" id="SCY24198.1"/>
    </source>
</evidence>
<dbReference type="HOGENOM" id="CLU_2235257_0_0_6"/>
<organism evidence="1 3">
    <name type="scientific">Legionella micdadei</name>
    <name type="common">Tatlockia micdadei</name>
    <dbReference type="NCBI Taxonomy" id="451"/>
    <lineage>
        <taxon>Bacteria</taxon>
        <taxon>Pseudomonadati</taxon>
        <taxon>Pseudomonadota</taxon>
        <taxon>Gammaproteobacteria</taxon>
        <taxon>Legionellales</taxon>
        <taxon>Legionellaceae</taxon>
        <taxon>Legionella</taxon>
    </lineage>
</organism>
<evidence type="ECO:0008006" key="5">
    <source>
        <dbReference type="Google" id="ProtNLM"/>
    </source>
</evidence>
<dbReference type="RefSeq" id="WP_045099988.1">
    <property type="nucleotide sequence ID" value="NZ_CP020615.1"/>
</dbReference>
<dbReference type="AlphaFoldDB" id="A0A098GH46"/>
<dbReference type="EMBL" id="FMVN01000005">
    <property type="protein sequence ID" value="SCY24198.1"/>
    <property type="molecule type" value="Genomic_DNA"/>
</dbReference>
<keyword evidence="4" id="KW-1185">Reference proteome</keyword>
<dbReference type="EMBL" id="LN614830">
    <property type="protein sequence ID" value="CEG61808.1"/>
    <property type="molecule type" value="Genomic_DNA"/>
</dbReference>
<name>A0A098GH46_LEGMI</name>
<reference evidence="3" key="2">
    <citation type="submission" date="2014-09" db="EMBL/GenBank/DDBJ databases">
        <authorList>
            <person name="Gomez-Valero L."/>
        </authorList>
    </citation>
    <scope>NUCLEOTIDE SEQUENCE [LARGE SCALE GENOMIC DNA]</scope>
    <source>
        <strain evidence="3">ATCC33218</strain>
    </source>
</reference>
<accession>A0A098GH46</accession>
<dbReference type="Proteomes" id="UP000182998">
    <property type="component" value="Unassembled WGS sequence"/>
</dbReference>
<dbReference type="OrthoDB" id="9918405at2"/>
<dbReference type="KEGG" id="tmc:LMI_2547"/>
<reference evidence="2 4" key="3">
    <citation type="submission" date="2016-10" db="EMBL/GenBank/DDBJ databases">
        <authorList>
            <person name="Varghese N."/>
            <person name="Submissions S."/>
        </authorList>
    </citation>
    <scope>NUCLEOTIDE SEQUENCE [LARGE SCALE GENOMIC DNA]</scope>
    <source>
        <strain evidence="2 4">ATCC 33218</strain>
    </source>
</reference>
<sequence>MSLLKRENPENKSGKIIIDFSSELEEMCLDCQKEMQKKRSDFRDKLNSSILVLKNEIDNAALMNLKEMEEVNKYKDTEIEQLQTMVNEMVRELEICNRTSKKKIK</sequence>
<protein>
    <recommendedName>
        <fullName evidence="5">Coiled-coil protein</fullName>
    </recommendedName>
</protein>